<keyword evidence="9" id="KW-0238">DNA-binding</keyword>
<dbReference type="PANTHER" id="PTHR11070">
    <property type="entry name" value="UVRD / RECB / PCRA DNA HELICASE FAMILY MEMBER"/>
    <property type="match status" value="1"/>
</dbReference>
<evidence type="ECO:0000256" key="10">
    <source>
        <dbReference type="ARBA" id="ARBA00023204"/>
    </source>
</evidence>
<dbReference type="GO" id="GO:0004527">
    <property type="term" value="F:exonuclease activity"/>
    <property type="evidence" value="ECO:0007669"/>
    <property type="project" value="UniProtKB-KW"/>
</dbReference>
<dbReference type="InterPro" id="IPR014016">
    <property type="entry name" value="UvrD-like_ATP-bd"/>
</dbReference>
<evidence type="ECO:0000256" key="1">
    <source>
        <dbReference type="ARBA" id="ARBA00009922"/>
    </source>
</evidence>
<keyword evidence="7" id="KW-0269">Exonuclease</keyword>
<feature type="domain" description="UvrD-like helicase ATP-binding" evidence="16">
    <location>
        <begin position="9"/>
        <end position="295"/>
    </location>
</feature>
<dbReference type="AlphaFoldDB" id="A0A1I6G101"/>
<evidence type="ECO:0000313" key="19">
    <source>
        <dbReference type="Proteomes" id="UP000198531"/>
    </source>
</evidence>
<keyword evidence="8 15" id="KW-0067">ATP-binding</keyword>
<keyword evidence="19" id="KW-1185">Reference proteome</keyword>
<evidence type="ECO:0000256" key="9">
    <source>
        <dbReference type="ARBA" id="ARBA00023125"/>
    </source>
</evidence>
<dbReference type="EMBL" id="FOYT01000001">
    <property type="protein sequence ID" value="SFR35842.1"/>
    <property type="molecule type" value="Genomic_DNA"/>
</dbReference>
<dbReference type="InterPro" id="IPR027417">
    <property type="entry name" value="P-loop_NTPase"/>
</dbReference>
<dbReference type="STRING" id="553469.SAMN04487947_0380"/>
<proteinExistence type="inferred from homology"/>
<protein>
    <recommendedName>
        <fullName evidence="13">DNA 3'-5' helicase</fullName>
        <ecNumber evidence="13">5.6.2.4</ecNumber>
    </recommendedName>
</protein>
<dbReference type="Pfam" id="PF13361">
    <property type="entry name" value="UvrD_C"/>
    <property type="match status" value="1"/>
</dbReference>
<gene>
    <name evidence="18" type="ORF">SAMN04487947_0380</name>
</gene>
<dbReference type="PROSITE" id="PS51198">
    <property type="entry name" value="UVRD_HELICASE_ATP_BIND"/>
    <property type="match status" value="1"/>
</dbReference>
<evidence type="ECO:0000259" key="16">
    <source>
        <dbReference type="PROSITE" id="PS51198"/>
    </source>
</evidence>
<accession>A0A1I6G101</accession>
<dbReference type="GO" id="GO:0005524">
    <property type="term" value="F:ATP binding"/>
    <property type="evidence" value="ECO:0007669"/>
    <property type="project" value="UniProtKB-UniRule"/>
</dbReference>
<dbReference type="PANTHER" id="PTHR11070:SF2">
    <property type="entry name" value="ATP-DEPENDENT DNA HELICASE SRS2"/>
    <property type="match status" value="1"/>
</dbReference>
<sequence>MTNVLEADIDWTDPQQRVIQHQDGPLQVAACAGSGKTHTISARIAHMVSNGVPRDNIVAFTFTENAADELKVRIRYWMEQAGLDDEGLGDMFIGTIHSFCQQLLHDHRTETLSYDIMGENERRAFILNHFFDLGLHEMSPSHPDNTYRKVKWFTEDLDTLRREMIVGEADASQDSTTEDLMEAYHTYQDILDEYHFFDHQELIYRAVQMLSEDDDVREKVQDQYQYLIVDEYQDVNNIQEQLVQLLTGEDQNLCVVGDDDQSIYGWRGAQPASFINFTERYDAEQEVLAENFRSTEPIVELAREFIEQNDNRVEKPMNTNHPGQVGDIYQHYFDTQQGEIDFIMDRIEEVVGTVYTDSGGNEHTVRYGDIGILFRRKRFMDEFQDAMRDRDIPYTVQGDNGLFAHPITHFVRLAFGYIARGEDNGFEIIDGEQSNVNQGDIQTFEITERRLRGVIRNTGPLRDREDIIVEKLNEIQEWYADPTSRRIEPQEELHKILQAMGIANETEDNDGVNEGFEEPVMYSLGLISELIKDFESVYEIIFPDQITDLVQFLDHAYFYGRSEVDDPTLVDAVDLSTIHNSKGKQYAAVFVPTMFIYGFANENQGGTRAFMRGQEWIDEDIFDYENYQDTNEGLRRLFYVALTRAEKYLTITGASDNPGYENNYSPSQFYNELLSLDHPSVLTDTVPDPAPRERQELQEAGRDIVYPTSFSDLRYYQKCPYDYKLRQVYGFAPPIDQAFGFGFAVHDLLREMHQRHTEDNNEFPISPGEIRNRVQDSDRFHLRYASGQIDENLREAAEEMLTNYAENYREDMISAYRAEVPFEILVGDENEQGATALVSGEIDLLEHKNPHTQEIEEVDIIDFKTSERPEDNSPDARDNAFQVHLYGVATRSDFNPDATEGYIHYLNHDPEDDGTLGENNEERVPVDLSETDLDRVQMLVEDRVNEIAQRRFFPDPDEEKCETCDFNGICPHAETE</sequence>
<dbReference type="InterPro" id="IPR014017">
    <property type="entry name" value="DNA_helicase_UvrD-like_C"/>
</dbReference>
<name>A0A1I6G101_9EURY</name>
<dbReference type="GO" id="GO:0000725">
    <property type="term" value="P:recombinational repair"/>
    <property type="evidence" value="ECO:0007669"/>
    <property type="project" value="TreeGrafter"/>
</dbReference>
<dbReference type="OrthoDB" id="203178at2157"/>
<evidence type="ECO:0000256" key="2">
    <source>
        <dbReference type="ARBA" id="ARBA00022722"/>
    </source>
</evidence>
<dbReference type="InterPro" id="IPR000212">
    <property type="entry name" value="DNA_helicase_UvrD/REP"/>
</dbReference>
<evidence type="ECO:0000256" key="5">
    <source>
        <dbReference type="ARBA" id="ARBA00022801"/>
    </source>
</evidence>
<dbReference type="Pfam" id="PF12705">
    <property type="entry name" value="PDDEXK_1"/>
    <property type="match status" value="1"/>
</dbReference>
<evidence type="ECO:0000256" key="12">
    <source>
        <dbReference type="ARBA" id="ARBA00034617"/>
    </source>
</evidence>
<dbReference type="EC" id="5.6.2.4" evidence="13"/>
<dbReference type="Gene3D" id="1.10.486.10">
    <property type="entry name" value="PCRA, domain 4"/>
    <property type="match status" value="1"/>
</dbReference>
<dbReference type="RefSeq" id="WP_089804067.1">
    <property type="nucleotide sequence ID" value="NZ_FOYT01000001.1"/>
</dbReference>
<evidence type="ECO:0000256" key="14">
    <source>
        <dbReference type="ARBA" id="ARBA00048988"/>
    </source>
</evidence>
<evidence type="ECO:0000256" key="15">
    <source>
        <dbReference type="PROSITE-ProRule" id="PRU00560"/>
    </source>
</evidence>
<dbReference type="SUPFAM" id="SSF52540">
    <property type="entry name" value="P-loop containing nucleoside triphosphate hydrolases"/>
    <property type="match status" value="1"/>
</dbReference>
<keyword evidence="4" id="KW-0227">DNA damage</keyword>
<evidence type="ECO:0000256" key="11">
    <source>
        <dbReference type="ARBA" id="ARBA00023235"/>
    </source>
</evidence>
<dbReference type="InterPro" id="IPR011604">
    <property type="entry name" value="PDDEXK-like_dom_sf"/>
</dbReference>
<keyword evidence="3 15" id="KW-0547">Nucleotide-binding</keyword>
<evidence type="ECO:0000256" key="3">
    <source>
        <dbReference type="ARBA" id="ARBA00022741"/>
    </source>
</evidence>
<dbReference type="Proteomes" id="UP000198531">
    <property type="component" value="Unassembled WGS sequence"/>
</dbReference>
<dbReference type="Pfam" id="PF00580">
    <property type="entry name" value="UvrD-helicase"/>
    <property type="match status" value="1"/>
</dbReference>
<feature type="domain" description="UvrD-like helicase C-terminal" evidence="17">
    <location>
        <begin position="296"/>
        <end position="583"/>
    </location>
</feature>
<evidence type="ECO:0000256" key="6">
    <source>
        <dbReference type="ARBA" id="ARBA00022806"/>
    </source>
</evidence>
<comment type="catalytic activity">
    <reaction evidence="12">
        <text>Couples ATP hydrolysis with the unwinding of duplex DNA by translocating in the 3'-5' direction.</text>
        <dbReference type="EC" id="5.6.2.4"/>
    </reaction>
</comment>
<keyword evidence="10" id="KW-0234">DNA repair</keyword>
<evidence type="ECO:0000256" key="8">
    <source>
        <dbReference type="ARBA" id="ARBA00022840"/>
    </source>
</evidence>
<dbReference type="PROSITE" id="PS51217">
    <property type="entry name" value="UVRD_HELICASE_CTER"/>
    <property type="match status" value="1"/>
</dbReference>
<evidence type="ECO:0000256" key="4">
    <source>
        <dbReference type="ARBA" id="ARBA00022763"/>
    </source>
</evidence>
<dbReference type="InterPro" id="IPR013986">
    <property type="entry name" value="DExx_box_DNA_helicase_dom_sf"/>
</dbReference>
<keyword evidence="6 15" id="KW-0347">Helicase</keyword>
<evidence type="ECO:0000256" key="13">
    <source>
        <dbReference type="ARBA" id="ARBA00034808"/>
    </source>
</evidence>
<evidence type="ECO:0000313" key="18">
    <source>
        <dbReference type="EMBL" id="SFR35842.1"/>
    </source>
</evidence>
<dbReference type="GO" id="GO:0003677">
    <property type="term" value="F:DNA binding"/>
    <property type="evidence" value="ECO:0007669"/>
    <property type="project" value="UniProtKB-KW"/>
</dbReference>
<dbReference type="CDD" id="cd17932">
    <property type="entry name" value="DEXQc_UvrD"/>
    <property type="match status" value="1"/>
</dbReference>
<dbReference type="Gene3D" id="3.90.320.10">
    <property type="match status" value="1"/>
</dbReference>
<comment type="catalytic activity">
    <reaction evidence="14">
        <text>ATP + H2O = ADP + phosphate + H(+)</text>
        <dbReference type="Rhea" id="RHEA:13065"/>
        <dbReference type="ChEBI" id="CHEBI:15377"/>
        <dbReference type="ChEBI" id="CHEBI:15378"/>
        <dbReference type="ChEBI" id="CHEBI:30616"/>
        <dbReference type="ChEBI" id="CHEBI:43474"/>
        <dbReference type="ChEBI" id="CHEBI:456216"/>
        <dbReference type="EC" id="5.6.2.4"/>
    </reaction>
</comment>
<keyword evidence="2" id="KW-0540">Nuclease</keyword>
<organism evidence="18 19">
    <name type="scientific">Halogeometricum rufum</name>
    <dbReference type="NCBI Taxonomy" id="553469"/>
    <lineage>
        <taxon>Archaea</taxon>
        <taxon>Methanobacteriati</taxon>
        <taxon>Methanobacteriota</taxon>
        <taxon>Stenosarchaea group</taxon>
        <taxon>Halobacteria</taxon>
        <taxon>Halobacteriales</taxon>
        <taxon>Haloferacaceae</taxon>
        <taxon>Halogeometricum</taxon>
    </lineage>
</organism>
<reference evidence="19" key="1">
    <citation type="submission" date="2016-10" db="EMBL/GenBank/DDBJ databases">
        <authorList>
            <person name="Varghese N."/>
            <person name="Submissions S."/>
        </authorList>
    </citation>
    <scope>NUCLEOTIDE SEQUENCE [LARGE SCALE GENOMIC DNA]</scope>
    <source>
        <strain evidence="19">CGMCC 1.7736</strain>
    </source>
</reference>
<comment type="similarity">
    <text evidence="1">Belongs to the helicase family. UvrD subfamily.</text>
</comment>
<dbReference type="Gene3D" id="1.10.10.160">
    <property type="match status" value="1"/>
</dbReference>
<keyword evidence="11" id="KW-0413">Isomerase</keyword>
<evidence type="ECO:0000259" key="17">
    <source>
        <dbReference type="PROSITE" id="PS51217"/>
    </source>
</evidence>
<keyword evidence="5 15" id="KW-0378">Hydrolase</keyword>
<evidence type="ECO:0000256" key="7">
    <source>
        <dbReference type="ARBA" id="ARBA00022839"/>
    </source>
</evidence>
<feature type="binding site" evidence="15">
    <location>
        <begin position="30"/>
        <end position="37"/>
    </location>
    <ligand>
        <name>ATP</name>
        <dbReference type="ChEBI" id="CHEBI:30616"/>
    </ligand>
</feature>
<dbReference type="InterPro" id="IPR038726">
    <property type="entry name" value="PDDEXK_AddAB-type"/>
</dbReference>
<dbReference type="GO" id="GO:0043138">
    <property type="term" value="F:3'-5' DNA helicase activity"/>
    <property type="evidence" value="ECO:0007669"/>
    <property type="project" value="UniProtKB-EC"/>
</dbReference>
<dbReference type="Gene3D" id="3.40.50.300">
    <property type="entry name" value="P-loop containing nucleotide triphosphate hydrolases"/>
    <property type="match status" value="2"/>
</dbReference>